<gene>
    <name evidence="1" type="ORF">RIF23_20460</name>
</gene>
<protein>
    <recommendedName>
        <fullName evidence="3">Transcriptional regulator</fullName>
    </recommendedName>
</protein>
<evidence type="ECO:0000313" key="2">
    <source>
        <dbReference type="Proteomes" id="UP001250214"/>
    </source>
</evidence>
<dbReference type="Proteomes" id="UP001250214">
    <property type="component" value="Unassembled WGS sequence"/>
</dbReference>
<name>A0ABU2HBF6_9ACTN</name>
<dbReference type="RefSeq" id="WP_310914258.1">
    <property type="nucleotide sequence ID" value="NZ_JAVLVT010000022.1"/>
</dbReference>
<dbReference type="EMBL" id="JAVLVT010000022">
    <property type="protein sequence ID" value="MDS1272662.1"/>
    <property type="molecule type" value="Genomic_DNA"/>
</dbReference>
<dbReference type="Gene3D" id="1.25.40.10">
    <property type="entry name" value="Tetratricopeptide repeat domain"/>
    <property type="match status" value="1"/>
</dbReference>
<comment type="caution">
    <text evidence="1">The sequence shown here is derived from an EMBL/GenBank/DDBJ whole genome shotgun (WGS) entry which is preliminary data.</text>
</comment>
<accession>A0ABU2HBF6</accession>
<dbReference type="SUPFAM" id="SSF48452">
    <property type="entry name" value="TPR-like"/>
    <property type="match status" value="1"/>
</dbReference>
<keyword evidence="2" id="KW-1185">Reference proteome</keyword>
<proteinExistence type="predicted"/>
<organism evidence="1 2">
    <name type="scientific">Lipingzhangella rawalii</name>
    <dbReference type="NCBI Taxonomy" id="2055835"/>
    <lineage>
        <taxon>Bacteria</taxon>
        <taxon>Bacillati</taxon>
        <taxon>Actinomycetota</taxon>
        <taxon>Actinomycetes</taxon>
        <taxon>Streptosporangiales</taxon>
        <taxon>Nocardiopsidaceae</taxon>
        <taxon>Lipingzhangella</taxon>
    </lineage>
</organism>
<sequence length="445" mass="47932">MGREPNYRLAALLGEAGWSPSDLARAVGSQAKGQGRAVRCDRTSVAHWLSGSRPRHPLPSLAAAALSRRLQRLVAPSETGLVPLAPAAPFPYTVAAGGTGTEESLIALCRQDIDRSARPSLTGLVYSAAALELPGWQADTALPVDNAPSTAPELVMVREMTRIYAALFRSRGGKYARSALAGFIADDVGRLLAAPLASNLRRAVLAEVARLVHVLATMSADAGYSGLAERYFHTALGMSRRSGDQGQYAVTLRAMSSQALSLEHFRLAERLATSALETAPSNAVPMQLAYLLAQYALIRARSNDEGGALAALEDAEERLTPDCAGHDPFEIYPRAGLDYLRGEALLALGRRADAQRALTTSLSSRPDHHHRPNALTHSRLAEILLRDGLLEESCRHWNAFLRHYPHLISGSADRSLDRLRSSLLPFASHPQVSAVLESGESIRRI</sequence>
<evidence type="ECO:0008006" key="3">
    <source>
        <dbReference type="Google" id="ProtNLM"/>
    </source>
</evidence>
<dbReference type="InterPro" id="IPR011990">
    <property type="entry name" value="TPR-like_helical_dom_sf"/>
</dbReference>
<reference evidence="2" key="1">
    <citation type="submission" date="2023-07" db="EMBL/GenBank/DDBJ databases">
        <title>Novel species in the genus Lipingzhangella isolated from Sambhar Salt Lake.</title>
        <authorList>
            <person name="Jiya N."/>
            <person name="Kajale S."/>
            <person name="Sharma A."/>
        </authorList>
    </citation>
    <scope>NUCLEOTIDE SEQUENCE [LARGE SCALE GENOMIC DNA]</scope>
    <source>
        <strain evidence="2">LS1_29</strain>
    </source>
</reference>
<evidence type="ECO:0000313" key="1">
    <source>
        <dbReference type="EMBL" id="MDS1272662.1"/>
    </source>
</evidence>